<dbReference type="Proteomes" id="UP000324222">
    <property type="component" value="Unassembled WGS sequence"/>
</dbReference>
<comment type="caution">
    <text evidence="2">The sequence shown here is derived from an EMBL/GenBank/DDBJ whole genome shotgun (WGS) entry which is preliminary data.</text>
</comment>
<organism evidence="2 3">
    <name type="scientific">Portunus trituberculatus</name>
    <name type="common">Swimming crab</name>
    <name type="synonym">Neptunus trituberculatus</name>
    <dbReference type="NCBI Taxonomy" id="210409"/>
    <lineage>
        <taxon>Eukaryota</taxon>
        <taxon>Metazoa</taxon>
        <taxon>Ecdysozoa</taxon>
        <taxon>Arthropoda</taxon>
        <taxon>Crustacea</taxon>
        <taxon>Multicrustacea</taxon>
        <taxon>Malacostraca</taxon>
        <taxon>Eumalacostraca</taxon>
        <taxon>Eucarida</taxon>
        <taxon>Decapoda</taxon>
        <taxon>Pleocyemata</taxon>
        <taxon>Brachyura</taxon>
        <taxon>Eubrachyura</taxon>
        <taxon>Portunoidea</taxon>
        <taxon>Portunidae</taxon>
        <taxon>Portuninae</taxon>
        <taxon>Portunus</taxon>
    </lineage>
</organism>
<gene>
    <name evidence="2" type="ORF">E2C01_095796</name>
</gene>
<name>A0A5B7JZS0_PORTR</name>
<evidence type="ECO:0000313" key="2">
    <source>
        <dbReference type="EMBL" id="MPD00330.1"/>
    </source>
</evidence>
<sequence length="77" mass="8554">MKEGLNAADKDVDLIKQRNTPTLHRASLHKPRATPSRSEQAGKQAGRQARGTPGLDKRHSLSTRGIQLHLHHLHILV</sequence>
<evidence type="ECO:0000313" key="3">
    <source>
        <dbReference type="Proteomes" id="UP000324222"/>
    </source>
</evidence>
<feature type="region of interest" description="Disordered" evidence="1">
    <location>
        <begin position="1"/>
        <end position="63"/>
    </location>
</feature>
<reference evidence="2 3" key="1">
    <citation type="submission" date="2019-05" db="EMBL/GenBank/DDBJ databases">
        <title>Another draft genome of Portunus trituberculatus and its Hox gene families provides insights of decapod evolution.</title>
        <authorList>
            <person name="Jeong J.-H."/>
            <person name="Song I."/>
            <person name="Kim S."/>
            <person name="Choi T."/>
            <person name="Kim D."/>
            <person name="Ryu S."/>
            <person name="Kim W."/>
        </authorList>
    </citation>
    <scope>NUCLEOTIDE SEQUENCE [LARGE SCALE GENOMIC DNA]</scope>
    <source>
        <tissue evidence="2">Muscle</tissue>
    </source>
</reference>
<feature type="compositionally biased region" description="Basic and acidic residues" evidence="1">
    <location>
        <begin position="1"/>
        <end position="16"/>
    </location>
</feature>
<dbReference type="AlphaFoldDB" id="A0A5B7JZS0"/>
<dbReference type="EMBL" id="VSRR010122421">
    <property type="protein sequence ID" value="MPD00330.1"/>
    <property type="molecule type" value="Genomic_DNA"/>
</dbReference>
<accession>A0A5B7JZS0</accession>
<keyword evidence="3" id="KW-1185">Reference proteome</keyword>
<proteinExistence type="predicted"/>
<protein>
    <submittedName>
        <fullName evidence="2">Uncharacterized protein</fullName>
    </submittedName>
</protein>
<evidence type="ECO:0000256" key="1">
    <source>
        <dbReference type="SAM" id="MobiDB-lite"/>
    </source>
</evidence>